<gene>
    <name evidence="2" type="ORF">AK812_SmicGene44944</name>
</gene>
<proteinExistence type="predicted"/>
<name>A0A1Q9BX79_SYMMI</name>
<keyword evidence="3" id="KW-1185">Reference proteome</keyword>
<reference evidence="2 3" key="1">
    <citation type="submission" date="2016-02" db="EMBL/GenBank/DDBJ databases">
        <title>Genome analysis of coral dinoflagellate symbionts highlights evolutionary adaptations to a symbiotic lifestyle.</title>
        <authorList>
            <person name="Aranda M."/>
            <person name="Li Y."/>
            <person name="Liew Y.J."/>
            <person name="Baumgarten S."/>
            <person name="Simakov O."/>
            <person name="Wilson M."/>
            <person name="Piel J."/>
            <person name="Ashoor H."/>
            <person name="Bougouffa S."/>
            <person name="Bajic V.B."/>
            <person name="Ryu T."/>
            <person name="Ravasi T."/>
            <person name="Bayer T."/>
            <person name="Micklem G."/>
            <person name="Kim H."/>
            <person name="Bhak J."/>
            <person name="Lajeunesse T.C."/>
            <person name="Voolstra C.R."/>
        </authorList>
    </citation>
    <scope>NUCLEOTIDE SEQUENCE [LARGE SCALE GENOMIC DNA]</scope>
    <source>
        <strain evidence="2 3">CCMP2467</strain>
    </source>
</reference>
<dbReference type="OrthoDB" id="10665789at2759"/>
<dbReference type="AlphaFoldDB" id="A0A1Q9BX79"/>
<feature type="coiled-coil region" evidence="1">
    <location>
        <begin position="103"/>
        <end position="130"/>
    </location>
</feature>
<dbReference type="Proteomes" id="UP000186817">
    <property type="component" value="Unassembled WGS sequence"/>
</dbReference>
<accession>A0A1Q9BX79</accession>
<comment type="caution">
    <text evidence="2">The sequence shown here is derived from an EMBL/GenBank/DDBJ whole genome shotgun (WGS) entry which is preliminary data.</text>
</comment>
<evidence type="ECO:0000256" key="1">
    <source>
        <dbReference type="SAM" id="Coils"/>
    </source>
</evidence>
<evidence type="ECO:0000313" key="2">
    <source>
        <dbReference type="EMBL" id="OLP75289.1"/>
    </source>
</evidence>
<sequence length="382" mass="42788">MTASLAAKDMKSLQNTKAEVKLENPERMELTSLSKVACSAIKSLDAKHGELSSECIALENSKFAFKAPEIRSGLENLKSFVDDLRKTQVLLDRKLSSMDEAACKAEKADIEQWNRNANEHLDNVKLLLKKVFFMSLVCPALQKFNFSSYLLFRSRSEAMYSKNSRGYNEEEVPETKRFRANLSDAFLGGQITAARTASLFKDAQASGATGVDDLASVGEKNAARGLRRKMLKGSHWPDSYYADIELHDPKLQENREVSLPFLLPHEIVGKLFEFGDPTWILSRQVLQEDAELIEKFSSSCQPARDPATVLPLGLWNDGVPCNWDRSQSLEVIALSFPSIPGLRVPLFCLKKMFEAKKCSMNAALKVLVWSFEQLAVGRHVFV</sequence>
<keyword evidence="1" id="KW-0175">Coiled coil</keyword>
<protein>
    <submittedName>
        <fullName evidence="2">Uncharacterized protein</fullName>
    </submittedName>
</protein>
<evidence type="ECO:0000313" key="3">
    <source>
        <dbReference type="Proteomes" id="UP000186817"/>
    </source>
</evidence>
<organism evidence="2 3">
    <name type="scientific">Symbiodinium microadriaticum</name>
    <name type="common">Dinoflagellate</name>
    <name type="synonym">Zooxanthella microadriatica</name>
    <dbReference type="NCBI Taxonomy" id="2951"/>
    <lineage>
        <taxon>Eukaryota</taxon>
        <taxon>Sar</taxon>
        <taxon>Alveolata</taxon>
        <taxon>Dinophyceae</taxon>
        <taxon>Suessiales</taxon>
        <taxon>Symbiodiniaceae</taxon>
        <taxon>Symbiodinium</taxon>
    </lineage>
</organism>
<dbReference type="EMBL" id="LSRX01002615">
    <property type="protein sequence ID" value="OLP75289.1"/>
    <property type="molecule type" value="Genomic_DNA"/>
</dbReference>